<gene>
    <name evidence="1" type="ORF">C6Y45_00900</name>
</gene>
<accession>A0A2T4UAS3</accession>
<comment type="caution">
    <text evidence="1">The sequence shown here is derived from an EMBL/GenBank/DDBJ whole genome shotgun (WGS) entry which is preliminary data.</text>
</comment>
<evidence type="ECO:0000313" key="2">
    <source>
        <dbReference type="Proteomes" id="UP000240509"/>
    </source>
</evidence>
<dbReference type="AlphaFoldDB" id="A0A2T4UAS3"/>
<dbReference type="Pfam" id="PF06014">
    <property type="entry name" value="YqgQ-like"/>
    <property type="match status" value="1"/>
</dbReference>
<reference evidence="1 2" key="1">
    <citation type="submission" date="2018-03" db="EMBL/GenBank/DDBJ databases">
        <title>Alkalicoccus saliphilus sp. nov., isolated from a mineral pool.</title>
        <authorList>
            <person name="Zhao B."/>
        </authorList>
    </citation>
    <scope>NUCLEOTIDE SEQUENCE [LARGE SCALE GENOMIC DNA]</scope>
    <source>
        <strain evidence="1 2">6AG</strain>
    </source>
</reference>
<dbReference type="InterPro" id="IPR009256">
    <property type="entry name" value="YqgQ-like"/>
</dbReference>
<sequence length="69" mass="8125">MTYLELLQHLRAYQAFIYTGDKEADLDMITDEIKEQHQLGLIDDKFLRDALLVLSGERSKLKKNRNDKD</sequence>
<dbReference type="SUPFAM" id="SSF158379">
    <property type="entry name" value="YqgQ-like"/>
    <property type="match status" value="1"/>
</dbReference>
<organism evidence="1 2">
    <name type="scientific">Alkalicoccus saliphilus</name>
    <dbReference type="NCBI Taxonomy" id="200989"/>
    <lineage>
        <taxon>Bacteria</taxon>
        <taxon>Bacillati</taxon>
        <taxon>Bacillota</taxon>
        <taxon>Bacilli</taxon>
        <taxon>Bacillales</taxon>
        <taxon>Bacillaceae</taxon>
        <taxon>Alkalicoccus</taxon>
    </lineage>
</organism>
<dbReference type="InterPro" id="IPR023164">
    <property type="entry name" value="YqgQ-like_sf"/>
</dbReference>
<proteinExistence type="predicted"/>
<name>A0A2T4UAS3_9BACI</name>
<dbReference type="RefSeq" id="WP_107583030.1">
    <property type="nucleotide sequence ID" value="NZ_PZJJ01000001.1"/>
</dbReference>
<evidence type="ECO:0000313" key="1">
    <source>
        <dbReference type="EMBL" id="PTL40498.1"/>
    </source>
</evidence>
<dbReference type="Proteomes" id="UP000240509">
    <property type="component" value="Unassembled WGS sequence"/>
</dbReference>
<dbReference type="Gene3D" id="1.10.287.760">
    <property type="entry name" value="YqgQ-like"/>
    <property type="match status" value="1"/>
</dbReference>
<dbReference type="OrthoDB" id="2361671at2"/>
<dbReference type="EMBL" id="PZJJ01000001">
    <property type="protein sequence ID" value="PTL40498.1"/>
    <property type="molecule type" value="Genomic_DNA"/>
</dbReference>
<keyword evidence="2" id="KW-1185">Reference proteome</keyword>
<protein>
    <submittedName>
        <fullName evidence="1">DUF910 domain-containing protein</fullName>
    </submittedName>
</protein>